<accession>Q2GLM1</accession>
<gene>
    <name evidence="1" type="ordered locus">APH_0102</name>
</gene>
<evidence type="ECO:0000313" key="2">
    <source>
        <dbReference type="Proteomes" id="UP000001943"/>
    </source>
</evidence>
<evidence type="ECO:0000313" key="1">
    <source>
        <dbReference type="EMBL" id="ABD43379.1"/>
    </source>
</evidence>
<name>Q2GLM1_ANAPZ</name>
<protein>
    <submittedName>
        <fullName evidence="1">Uncharacterized protein</fullName>
    </submittedName>
</protein>
<dbReference type="HOGENOM" id="CLU_3380203_0_0_5"/>
<dbReference type="EMBL" id="CP000235">
    <property type="protein sequence ID" value="ABD43379.1"/>
    <property type="molecule type" value="Genomic_DNA"/>
</dbReference>
<proteinExistence type="predicted"/>
<organism evidence="1 2">
    <name type="scientific">Anaplasma phagocytophilum (strain HZ)</name>
    <dbReference type="NCBI Taxonomy" id="212042"/>
    <lineage>
        <taxon>Bacteria</taxon>
        <taxon>Pseudomonadati</taxon>
        <taxon>Pseudomonadota</taxon>
        <taxon>Alphaproteobacteria</taxon>
        <taxon>Rickettsiales</taxon>
        <taxon>Anaplasmataceae</taxon>
        <taxon>Anaplasma</taxon>
        <taxon>phagocytophilum group</taxon>
    </lineage>
</organism>
<dbReference type="AlphaFoldDB" id="Q2GLM1"/>
<dbReference type="EnsemblBacteria" id="ABD43379">
    <property type="protein sequence ID" value="ABD43379"/>
    <property type="gene ID" value="APH_0102"/>
</dbReference>
<dbReference type="KEGG" id="aph:APH_0102"/>
<keyword evidence="2" id="KW-1185">Reference proteome</keyword>
<sequence>MEERARMPAVMLGIVQGIMAAMLDVEWRCPHFN</sequence>
<dbReference type="PaxDb" id="212042-APH_0102"/>
<reference evidence="1 2" key="1">
    <citation type="journal article" date="2006" name="PLoS Genet.">
        <title>Comparative genomics of emerging human ehrlichiosis agents.</title>
        <authorList>
            <person name="Dunning Hotopp J.C."/>
            <person name="Lin M."/>
            <person name="Madupu R."/>
            <person name="Crabtree J."/>
            <person name="Angiuoli S.V."/>
            <person name="Eisen J.A."/>
            <person name="Seshadri R."/>
            <person name="Ren Q."/>
            <person name="Wu M."/>
            <person name="Utterback T.R."/>
            <person name="Smith S."/>
            <person name="Lewis M."/>
            <person name="Khouri H."/>
            <person name="Zhang C."/>
            <person name="Niu H."/>
            <person name="Lin Q."/>
            <person name="Ohashi N."/>
            <person name="Zhi N."/>
            <person name="Nelson W."/>
            <person name="Brinkac L.M."/>
            <person name="Dodson R.J."/>
            <person name="Rosovitz M.J."/>
            <person name="Sundaram J."/>
            <person name="Daugherty S.C."/>
            <person name="Davidsen T."/>
            <person name="Durkin A.S."/>
            <person name="Gwinn M."/>
            <person name="Haft D.H."/>
            <person name="Selengut J.D."/>
            <person name="Sullivan S.A."/>
            <person name="Zafar N."/>
            <person name="Zhou L."/>
            <person name="Benahmed F."/>
            <person name="Forberger H."/>
            <person name="Halpin R."/>
            <person name="Mulligan S."/>
            <person name="Robinson J."/>
            <person name="White O."/>
            <person name="Rikihisa Y."/>
            <person name="Tettelin H."/>
        </authorList>
    </citation>
    <scope>NUCLEOTIDE SEQUENCE [LARGE SCALE GENOMIC DNA]</scope>
    <source>
        <strain evidence="1 2">HZ</strain>
    </source>
</reference>
<dbReference type="Proteomes" id="UP000001943">
    <property type="component" value="Chromosome"/>
</dbReference>